<dbReference type="Ensembl" id="ENSPCET00000019448.1">
    <property type="protein sequence ID" value="ENSPCEP00000018817.1"/>
    <property type="gene ID" value="ENSPCEG00000014646.1"/>
</dbReference>
<name>A0A8C8SFE7_9SAUR</name>
<reference evidence="2" key="2">
    <citation type="submission" date="2025-09" db="UniProtKB">
        <authorList>
            <consortium name="Ensembl"/>
        </authorList>
    </citation>
    <scope>IDENTIFICATION</scope>
</reference>
<dbReference type="PROSITE" id="PS50030">
    <property type="entry name" value="UBA"/>
    <property type="match status" value="1"/>
</dbReference>
<evidence type="ECO:0000313" key="3">
    <source>
        <dbReference type="Proteomes" id="UP000694393"/>
    </source>
</evidence>
<dbReference type="InterPro" id="IPR015940">
    <property type="entry name" value="UBA"/>
</dbReference>
<reference evidence="2" key="1">
    <citation type="submission" date="2025-08" db="UniProtKB">
        <authorList>
            <consortium name="Ensembl"/>
        </authorList>
    </citation>
    <scope>IDENTIFICATION</scope>
</reference>
<organism evidence="2 3">
    <name type="scientific">Pelusios castaneus</name>
    <name type="common">West African mud turtle</name>
    <dbReference type="NCBI Taxonomy" id="367368"/>
    <lineage>
        <taxon>Eukaryota</taxon>
        <taxon>Metazoa</taxon>
        <taxon>Chordata</taxon>
        <taxon>Craniata</taxon>
        <taxon>Vertebrata</taxon>
        <taxon>Euteleostomi</taxon>
        <taxon>Archelosauria</taxon>
        <taxon>Testudinata</taxon>
        <taxon>Testudines</taxon>
        <taxon>Pleurodira</taxon>
        <taxon>Pelomedusidae</taxon>
        <taxon>Pelusios</taxon>
    </lineage>
</organism>
<evidence type="ECO:0000259" key="1">
    <source>
        <dbReference type="PROSITE" id="PS50030"/>
    </source>
</evidence>
<dbReference type="Proteomes" id="UP000694393">
    <property type="component" value="Unplaced"/>
</dbReference>
<keyword evidence="3" id="KW-1185">Reference proteome</keyword>
<dbReference type="AlphaFoldDB" id="A0A8C8SFE7"/>
<dbReference type="PANTHER" id="PTHR15397:SF3">
    <property type="entry name" value="DNA DAMAGE INDUCIBLE 1 HOMOLOG 2"/>
    <property type="match status" value="1"/>
</dbReference>
<accession>A0A8C8SFE7</accession>
<proteinExistence type="predicted"/>
<evidence type="ECO:0000313" key="2">
    <source>
        <dbReference type="Ensembl" id="ENSPCEP00000018817.1"/>
    </source>
</evidence>
<dbReference type="SMART" id="SM00165">
    <property type="entry name" value="UBA"/>
    <property type="match status" value="1"/>
</dbReference>
<feature type="domain" description="UBA" evidence="1">
    <location>
        <begin position="579"/>
        <end position="629"/>
    </location>
</feature>
<dbReference type="PANTHER" id="PTHR15397">
    <property type="entry name" value="SODIUM-GLUCOSE COTRANSPORTER REGULATORY PROTEIN -RELATED"/>
    <property type="match status" value="1"/>
</dbReference>
<sequence>MPSLPSSGGFKSPVPSSGLNSKICNPTNQLLDHSVSAPASMCSHKSRLAEIIDPTAVKSLELPAEWQPAPDPLLLQNLSDHAAPSAHSDHAIQAGAEACHSPTIPSQNALEKPVAVDGLMKYNANGQAGGLESPMEMTREGNLSDIISKHGQQAVLDVPLPIEHLELNQMNEFPLDLQTYKEPVSEGCLIKQNEPTEPEHPCNVNDLEIPAMEKQSLTDIQPESPGDSFAERRGNGLEKIGLLCGKENVLMSTSCDCTHTEILMETNVAEQTVVTVHSSSNKQKTQAKNLDSSLMELESSKHDSSLSVFSSNLVSTRDLPQPESNVEMTGIHTALPNLSTENSSSSSGIHQLNNDTAASTEEPCLSLTAALKELHELLVINRKGESIIFMSEEDVSQPETVLEEQMECQELSGGEHENGNLESGDLNSSFHMVMPEHETPTGLAGAPSCASGIENVTIKVLNRSQSTAEKNAVEIQKSSSKTNSVILSSVATPDQLQTIEKAEILSEHLVNNQVPARQTLEQKRSDLPELTLEEDVPQDAPSLLTGVSEITDCSSNPEDLTSPCGLVEPLSCPPVSNLELSSRVPPLPIFPAADIDQIMCAGFTLREALEALEQADGNSDLALLILLAKNIIVPT</sequence>
<protein>
    <submittedName>
        <fullName evidence="2">Regulator of solute carriers 1</fullName>
    </submittedName>
</protein>